<organism evidence="10 11">
    <name type="scientific">Chenopodium quinoa</name>
    <name type="common">Quinoa</name>
    <dbReference type="NCBI Taxonomy" id="63459"/>
    <lineage>
        <taxon>Eukaryota</taxon>
        <taxon>Viridiplantae</taxon>
        <taxon>Streptophyta</taxon>
        <taxon>Embryophyta</taxon>
        <taxon>Tracheophyta</taxon>
        <taxon>Spermatophyta</taxon>
        <taxon>Magnoliopsida</taxon>
        <taxon>eudicotyledons</taxon>
        <taxon>Gunneridae</taxon>
        <taxon>Pentapetalae</taxon>
        <taxon>Caryophyllales</taxon>
        <taxon>Chenopodiaceae</taxon>
        <taxon>Chenopodioideae</taxon>
        <taxon>Atripliceae</taxon>
        <taxon>Chenopodium</taxon>
    </lineage>
</organism>
<dbReference type="OrthoDB" id="600557at2759"/>
<dbReference type="GO" id="GO:0008270">
    <property type="term" value="F:zinc ion binding"/>
    <property type="evidence" value="ECO:0007669"/>
    <property type="project" value="UniProtKB-KW"/>
</dbReference>
<dbReference type="Pfam" id="PF07227">
    <property type="entry name" value="PHD_Oberon"/>
    <property type="match status" value="1"/>
</dbReference>
<evidence type="ECO:0008006" key="12">
    <source>
        <dbReference type="Google" id="ProtNLM"/>
    </source>
</evidence>
<evidence type="ECO:0000256" key="5">
    <source>
        <dbReference type="ARBA" id="ARBA00023242"/>
    </source>
</evidence>
<feature type="region of interest" description="Disordered" evidence="6">
    <location>
        <begin position="91"/>
        <end position="115"/>
    </location>
</feature>
<evidence type="ECO:0000259" key="9">
    <source>
        <dbReference type="Pfam" id="PF23380"/>
    </source>
</evidence>
<keyword evidence="11" id="KW-1185">Reference proteome</keyword>
<dbReference type="InterPro" id="IPR032881">
    <property type="entry name" value="Oberon-like_PHD"/>
</dbReference>
<evidence type="ECO:0000256" key="6">
    <source>
        <dbReference type="SAM" id="MobiDB-lite"/>
    </source>
</evidence>
<comment type="subcellular location">
    <subcellularLocation>
        <location evidence="1">Nucleus</location>
    </subcellularLocation>
</comment>
<dbReference type="AlphaFoldDB" id="A0A803LV53"/>
<evidence type="ECO:0000256" key="2">
    <source>
        <dbReference type="ARBA" id="ARBA00022723"/>
    </source>
</evidence>
<reference evidence="10" key="1">
    <citation type="journal article" date="2017" name="Nature">
        <title>The genome of Chenopodium quinoa.</title>
        <authorList>
            <person name="Jarvis D.E."/>
            <person name="Ho Y.S."/>
            <person name="Lightfoot D.J."/>
            <person name="Schmoeckel S.M."/>
            <person name="Li B."/>
            <person name="Borm T.J.A."/>
            <person name="Ohyanagi H."/>
            <person name="Mineta K."/>
            <person name="Michell C.T."/>
            <person name="Saber N."/>
            <person name="Kharbatia N.M."/>
            <person name="Rupper R.R."/>
            <person name="Sharp A.R."/>
            <person name="Dally N."/>
            <person name="Boughton B.A."/>
            <person name="Woo Y.H."/>
            <person name="Gao G."/>
            <person name="Schijlen E.G.W.M."/>
            <person name="Guo X."/>
            <person name="Momin A.A."/>
            <person name="Negrao S."/>
            <person name="Al-Babili S."/>
            <person name="Gehring C."/>
            <person name="Roessner U."/>
            <person name="Jung C."/>
            <person name="Murphy K."/>
            <person name="Arold S.T."/>
            <person name="Gojobori T."/>
            <person name="van der Linden C.G."/>
            <person name="van Loo E.N."/>
            <person name="Jellen E.N."/>
            <person name="Maughan P.J."/>
            <person name="Tester M."/>
        </authorList>
    </citation>
    <scope>NUCLEOTIDE SEQUENCE [LARGE SCALE GENOMIC DNA]</scope>
    <source>
        <strain evidence="10">cv. PI 614886</strain>
    </source>
</reference>
<name>A0A803LV53_CHEQI</name>
<gene>
    <name evidence="10" type="primary">LOC110709799</name>
</gene>
<dbReference type="SMR" id="A0A803LV53"/>
<evidence type="ECO:0000256" key="3">
    <source>
        <dbReference type="ARBA" id="ARBA00022771"/>
    </source>
</evidence>
<feature type="domain" description="Oberon-like PHD finger" evidence="7">
    <location>
        <begin position="137"/>
        <end position="256"/>
    </location>
</feature>
<dbReference type="InterPro" id="IPR058585">
    <property type="entry name" value="Fn3_VIN3"/>
</dbReference>
<evidence type="ECO:0000313" key="11">
    <source>
        <dbReference type="Proteomes" id="UP000596660"/>
    </source>
</evidence>
<dbReference type="InterPro" id="IPR056990">
    <property type="entry name" value="VIN3-like_C"/>
</dbReference>
<dbReference type="InterPro" id="IPR044514">
    <property type="entry name" value="VIN3-like"/>
</dbReference>
<keyword evidence="4" id="KW-0862">Zinc</keyword>
<dbReference type="GeneID" id="110709799"/>
<keyword evidence="3" id="KW-0863">Zinc-finger</keyword>
<dbReference type="Gramene" id="AUR62019097-RA">
    <property type="protein sequence ID" value="AUR62019097-RA:cds"/>
    <property type="gene ID" value="AUR62019097"/>
</dbReference>
<dbReference type="GO" id="GO:0010048">
    <property type="term" value="P:vernalization response"/>
    <property type="evidence" value="ECO:0007669"/>
    <property type="project" value="InterPro"/>
</dbReference>
<dbReference type="GO" id="GO:0005634">
    <property type="term" value="C:nucleus"/>
    <property type="evidence" value="ECO:0007669"/>
    <property type="project" value="UniProtKB-SubCell"/>
</dbReference>
<keyword evidence="5" id="KW-0539">Nucleus</keyword>
<sequence length="598" mass="67296">MEANLKGLVLDPAKCGGLPLEEKRELVREIAQCSEDAPEILSSFSRKELLEIICAEMGKERKYSGFTKLRMIQHLLNLMSKNMKRKNTDNDLDLSLAKSPNGAKKQRNNESPAQLPTNQEYVQGIGLNKSEVKTLLCENLACRATLSQNDGFCKRCSCCVCHRYDDNKDPSLWLTCDSDPPNEGDSCGMSCHIKCALKHERSGILKNCKRGKVDGRFYCVSCGKINDLMSTWRKQLLVIKEARRVDVLCLRISLCHKILDGTERYKDLHKHVDTAAKKLKKELGPLDRVCEKMGRGIVNRLACGAEVQKLCASALDAFDALSNQPYKTAVNQKNTPTCHIRFEEFFPTSVVIVLDYDNRLLEEFLGCRIWHRKSNLKAYPEKPSCIVLRPEKKFQICDLQPCTEYVCRVSLFSGTGVFGTWEAKWVTPQSIGTCALVSDEHDGIIDETPRNFFQAFSECNNANKSATVDQTAKLRSLTDINATHIVNLGSIPTTPSKIDTRLDLVGASAKMLEELNRNYEFCVRVVKSLEQDGHLSIDFRVKFLTWYSLKATVQERRVVSAFVDTMLDDPPCLAEQLVDAFADIICSEKSTSTAYIQP</sequence>
<evidence type="ECO:0000256" key="4">
    <source>
        <dbReference type="ARBA" id="ARBA00022833"/>
    </source>
</evidence>
<evidence type="ECO:0000259" key="7">
    <source>
        <dbReference type="Pfam" id="PF07227"/>
    </source>
</evidence>
<dbReference type="Proteomes" id="UP000596660">
    <property type="component" value="Unplaced"/>
</dbReference>
<reference evidence="10" key="2">
    <citation type="submission" date="2021-03" db="UniProtKB">
        <authorList>
            <consortium name="EnsemblPlants"/>
        </authorList>
    </citation>
    <scope>IDENTIFICATION</scope>
</reference>
<protein>
    <recommendedName>
        <fullName evidence="12">Fibronectin type-III domain-containing protein</fullName>
    </recommendedName>
</protein>
<dbReference type="PANTHER" id="PTHR46286">
    <property type="entry name" value="VIN3-LIKE PROTEIN 2-RELATED"/>
    <property type="match status" value="1"/>
</dbReference>
<dbReference type="RefSeq" id="XP_021743739.1">
    <property type="nucleotide sequence ID" value="XM_021888047.1"/>
</dbReference>
<dbReference type="KEGG" id="cqi:110709799"/>
<dbReference type="PANTHER" id="PTHR46286:SF6">
    <property type="entry name" value="OS08G0220600 PROTEIN"/>
    <property type="match status" value="1"/>
</dbReference>
<evidence type="ECO:0000256" key="1">
    <source>
        <dbReference type="ARBA" id="ARBA00004123"/>
    </source>
</evidence>
<dbReference type="Pfam" id="PF23376">
    <property type="entry name" value="Fn3_VIN3"/>
    <property type="match status" value="1"/>
</dbReference>
<dbReference type="GO" id="GO:0040029">
    <property type="term" value="P:epigenetic regulation of gene expression"/>
    <property type="evidence" value="ECO:0007669"/>
    <property type="project" value="InterPro"/>
</dbReference>
<proteinExistence type="predicted"/>
<dbReference type="Pfam" id="PF23380">
    <property type="entry name" value="VIN3_C"/>
    <property type="match status" value="1"/>
</dbReference>
<accession>A0A803LV53</accession>
<dbReference type="EnsemblPlants" id="AUR62019097-RA">
    <property type="protein sequence ID" value="AUR62019097-RA:cds"/>
    <property type="gene ID" value="AUR62019097"/>
</dbReference>
<dbReference type="OMA" id="CEANWIT"/>
<dbReference type="CDD" id="cd15521">
    <property type="entry name" value="PHD_VIN3_plant"/>
    <property type="match status" value="1"/>
</dbReference>
<feature type="domain" description="VIN3-like C-terminal" evidence="9">
    <location>
        <begin position="517"/>
        <end position="588"/>
    </location>
</feature>
<evidence type="ECO:0000259" key="8">
    <source>
        <dbReference type="Pfam" id="PF23376"/>
    </source>
</evidence>
<feature type="domain" description="VIN3-like fibronectin type-III" evidence="8">
    <location>
        <begin position="340"/>
        <end position="427"/>
    </location>
</feature>
<evidence type="ECO:0000313" key="10">
    <source>
        <dbReference type="EnsemblPlants" id="AUR62019097-RA:cds"/>
    </source>
</evidence>
<keyword evidence="2" id="KW-0479">Metal-binding</keyword>